<reference evidence="2 3" key="1">
    <citation type="submission" date="2023-01" db="EMBL/GenBank/DDBJ databases">
        <title>Novel diversity within Roseofilum (Cyanobacteria; Desertifilaceae) from marine benthic mats with descriptions of four novel species.</title>
        <authorList>
            <person name="Wang Y."/>
            <person name="Berthold D.E."/>
            <person name="Hu J."/>
            <person name="Lefler F.W."/>
            <person name="Laughinghouse H.D. IV."/>
        </authorList>
    </citation>
    <scope>NUCLEOTIDE SEQUENCE [LARGE SCALE GENOMIC DNA]</scope>
    <source>
        <strain evidence="2 3">BLCC-M143</strain>
    </source>
</reference>
<feature type="compositionally biased region" description="Polar residues" evidence="1">
    <location>
        <begin position="33"/>
        <end position="42"/>
    </location>
</feature>
<dbReference type="EMBL" id="JAQOSQ010000032">
    <property type="protein sequence ID" value="MDJ1185377.1"/>
    <property type="molecule type" value="Genomic_DNA"/>
</dbReference>
<accession>A0ABT7C2V4</accession>
<dbReference type="SUPFAM" id="SSF51182">
    <property type="entry name" value="RmlC-like cupins"/>
    <property type="match status" value="1"/>
</dbReference>
<name>A0ABT7C2V4_9CYAN</name>
<dbReference type="InterPro" id="IPR011051">
    <property type="entry name" value="RmlC_Cupin_sf"/>
</dbReference>
<sequence length="220" mass="25258">MDTSDWLVSNEGKRKPLTTASFRPPSKKGFLAQQATQKNNKNSSKPYRLYRFLTDLETILDDIKDDRQRLQTICPLARKLLDRSPWLQTYYMPPPADPGWSVFTLYEEPDFPLAIQIVAWLPNHVSPVHNHGGWGLVALLSGAEKNTFWRRNPTPESPHRIEEVDTYTLSPGEIITFLPDAIHCVEPLGDEPAITFNIYGEANTTERFEFDPINHTARYF</sequence>
<dbReference type="RefSeq" id="WP_283760020.1">
    <property type="nucleotide sequence ID" value="NZ_JAQOSQ010000032.1"/>
</dbReference>
<gene>
    <name evidence="2" type="ORF">PMH09_19500</name>
</gene>
<dbReference type="CDD" id="cd10548">
    <property type="entry name" value="cupin_CDO"/>
    <property type="match status" value="1"/>
</dbReference>
<dbReference type="Gene3D" id="2.60.120.10">
    <property type="entry name" value="Jelly Rolls"/>
    <property type="match status" value="1"/>
</dbReference>
<comment type="caution">
    <text evidence="2">The sequence shown here is derived from an EMBL/GenBank/DDBJ whole genome shotgun (WGS) entry which is preliminary data.</text>
</comment>
<protein>
    <submittedName>
        <fullName evidence="2">Cupin</fullName>
    </submittedName>
</protein>
<evidence type="ECO:0000313" key="2">
    <source>
        <dbReference type="EMBL" id="MDJ1185377.1"/>
    </source>
</evidence>
<evidence type="ECO:0000313" key="3">
    <source>
        <dbReference type="Proteomes" id="UP001232992"/>
    </source>
</evidence>
<keyword evidence="3" id="KW-1185">Reference proteome</keyword>
<dbReference type="InterPro" id="IPR014710">
    <property type="entry name" value="RmlC-like_jellyroll"/>
</dbReference>
<feature type="region of interest" description="Disordered" evidence="1">
    <location>
        <begin position="1"/>
        <end position="42"/>
    </location>
</feature>
<dbReference type="Proteomes" id="UP001232992">
    <property type="component" value="Unassembled WGS sequence"/>
</dbReference>
<proteinExistence type="predicted"/>
<evidence type="ECO:0000256" key="1">
    <source>
        <dbReference type="SAM" id="MobiDB-lite"/>
    </source>
</evidence>
<organism evidence="2 3">
    <name type="scientific">Roseofilum casamattae BLCC-M143</name>
    <dbReference type="NCBI Taxonomy" id="3022442"/>
    <lineage>
        <taxon>Bacteria</taxon>
        <taxon>Bacillati</taxon>
        <taxon>Cyanobacteriota</taxon>
        <taxon>Cyanophyceae</taxon>
        <taxon>Desertifilales</taxon>
        <taxon>Desertifilaceae</taxon>
        <taxon>Roseofilum</taxon>
        <taxon>Roseofilum casamattae</taxon>
    </lineage>
</organism>